<feature type="chain" id="PRO_5026292991" description="Peptidase S74 domain-containing protein" evidence="1">
    <location>
        <begin position="30"/>
        <end position="708"/>
    </location>
</feature>
<dbReference type="InterPro" id="IPR011049">
    <property type="entry name" value="Serralysin-like_metalloprot_C"/>
</dbReference>
<dbReference type="RefSeq" id="WP_157480083.1">
    <property type="nucleotide sequence ID" value="NZ_CP046566.1"/>
</dbReference>
<name>A0A6I6GB70_9BACT</name>
<dbReference type="AlphaFoldDB" id="A0A6I6GB70"/>
<evidence type="ECO:0000256" key="1">
    <source>
        <dbReference type="SAM" id="SignalP"/>
    </source>
</evidence>
<dbReference type="KEGG" id="fls:GLV81_17450"/>
<evidence type="ECO:0000313" key="3">
    <source>
        <dbReference type="EMBL" id="QGW29664.1"/>
    </source>
</evidence>
<keyword evidence="4" id="KW-1185">Reference proteome</keyword>
<protein>
    <recommendedName>
        <fullName evidence="2">Peptidase S74 domain-containing protein</fullName>
    </recommendedName>
</protein>
<dbReference type="EMBL" id="CP046566">
    <property type="protein sequence ID" value="QGW29664.1"/>
    <property type="molecule type" value="Genomic_DNA"/>
</dbReference>
<organism evidence="3 4">
    <name type="scientific">Phnomibacter ginsenosidimutans</name>
    <dbReference type="NCBI Taxonomy" id="2676868"/>
    <lineage>
        <taxon>Bacteria</taxon>
        <taxon>Pseudomonadati</taxon>
        <taxon>Bacteroidota</taxon>
        <taxon>Chitinophagia</taxon>
        <taxon>Chitinophagales</taxon>
        <taxon>Chitinophagaceae</taxon>
        <taxon>Phnomibacter</taxon>
    </lineage>
</organism>
<dbReference type="InterPro" id="IPR030392">
    <property type="entry name" value="S74_ICA"/>
</dbReference>
<evidence type="ECO:0000259" key="2">
    <source>
        <dbReference type="PROSITE" id="PS51688"/>
    </source>
</evidence>
<sequence length="708" mass="73650">MIQFPFIRLNTQRSVGLTLFVLMIQTAQAQNVGIGTSNPVARLHVADSNVLFTGPNHVVNSTSANPPVQGPGARMMWYPQKAAFRAGLAYGLQWDKDSMGVISVALGNSTKAMGESSFASGAGSTAYGDRSTAMGEGTVASGIASFAAGTQSIAAGRNAIAMGLGNVASNDYTVALGTSNTASGFAAFAFGQLAKATSNTAIAMGISANAGGFSSLALGQNTEALGQGSMAIGTDAKATAAYSYALGFNAQASANMSVAIGNETRARSYGSLSVGSLNDTSDITTPGIAQTTDRIFQIGNGSVAGRSNAMTVLRNGNMGIGTTTPVNKLHIQYGYAGYPGPFPAGLTLEGNQNTYLHLITPFSQESGILMGTATGTTPAGAGLVYNSSQQRGGLEFKTNNLTRMSLTQNGRLGIGTSVPQAGLHLNVGNAEALRLQAVDPYISFVDDNGTFTGYVLSGQSNSGEMRVGTNVAIPIHLRPNNITALTASTTGKIGIGTTSPTQQLEVVAGPSANATKIVIGNRGGFGPAALEFVSDYGLASQWRPGFIMSGDNGNFTGNLAFYTNGTGSGNLYNAVKGMEIRNGSVLTATGSVGSFSDERLKENIVPFHDGLNVINQINPVQFDYKANAPFANSQTQIGIIAQELEKIAPYMVRQTTEGNVQDMRWVDHQAYIFLLINAIKEQQQQLLEANKKIADMQAILQSLTAPKH</sequence>
<feature type="signal peptide" evidence="1">
    <location>
        <begin position="1"/>
        <end position="29"/>
    </location>
</feature>
<evidence type="ECO:0000313" key="4">
    <source>
        <dbReference type="Proteomes" id="UP000426027"/>
    </source>
</evidence>
<dbReference type="Proteomes" id="UP000426027">
    <property type="component" value="Chromosome"/>
</dbReference>
<feature type="domain" description="Peptidase S74" evidence="2">
    <location>
        <begin position="596"/>
        <end position="693"/>
    </location>
</feature>
<dbReference type="GO" id="GO:0019867">
    <property type="term" value="C:outer membrane"/>
    <property type="evidence" value="ECO:0007669"/>
    <property type="project" value="InterPro"/>
</dbReference>
<keyword evidence="1" id="KW-0732">Signal</keyword>
<dbReference type="CDD" id="cd12820">
    <property type="entry name" value="LbR_YadA-like"/>
    <property type="match status" value="1"/>
</dbReference>
<dbReference type="Pfam" id="PF05658">
    <property type="entry name" value="YadA_head"/>
    <property type="match status" value="4"/>
</dbReference>
<dbReference type="Gene3D" id="2.150.10.10">
    <property type="entry name" value="Serralysin-like metalloprotease, C-terminal"/>
    <property type="match status" value="2"/>
</dbReference>
<dbReference type="InterPro" id="IPR008640">
    <property type="entry name" value="Adhesin_Head_dom"/>
</dbReference>
<accession>A0A6I6GB70</accession>
<reference evidence="3 4" key="1">
    <citation type="submission" date="2019-11" db="EMBL/GenBank/DDBJ databases">
        <authorList>
            <person name="Im W.T."/>
        </authorList>
    </citation>
    <scope>NUCLEOTIDE SEQUENCE [LARGE SCALE GENOMIC DNA]</scope>
    <source>
        <strain evidence="3 4">SB-02</strain>
    </source>
</reference>
<proteinExistence type="predicted"/>
<dbReference type="PROSITE" id="PS51688">
    <property type="entry name" value="ICA"/>
    <property type="match status" value="1"/>
</dbReference>
<gene>
    <name evidence="3" type="ORF">GLV81_17450</name>
</gene>
<dbReference type="SUPFAM" id="SSF101967">
    <property type="entry name" value="Adhesin YadA, collagen-binding domain"/>
    <property type="match status" value="1"/>
</dbReference>
<dbReference type="Pfam" id="PF13884">
    <property type="entry name" value="Peptidase_S74"/>
    <property type="match status" value="1"/>
</dbReference>